<evidence type="ECO:0008006" key="3">
    <source>
        <dbReference type="Google" id="ProtNLM"/>
    </source>
</evidence>
<dbReference type="SUPFAM" id="SSF51182">
    <property type="entry name" value="RmlC-like cupins"/>
    <property type="match status" value="1"/>
</dbReference>
<organism evidence="1 2">
    <name type="scientific">Candidatus Roizmanbacteria bacterium CG_4_10_14_0_2_um_filter_36_9</name>
    <dbReference type="NCBI Taxonomy" id="1974823"/>
    <lineage>
        <taxon>Bacteria</taxon>
        <taxon>Candidatus Roizmaniibacteriota</taxon>
    </lineage>
</organism>
<protein>
    <recommendedName>
        <fullName evidence="3">Mannose-6-phosphate isomerase</fullName>
    </recommendedName>
</protein>
<dbReference type="Proteomes" id="UP000230027">
    <property type="component" value="Unassembled WGS sequence"/>
</dbReference>
<gene>
    <name evidence="1" type="ORF">COY14_04155</name>
</gene>
<dbReference type="EMBL" id="PFOD01000072">
    <property type="protein sequence ID" value="PIZ64673.1"/>
    <property type="molecule type" value="Genomic_DNA"/>
</dbReference>
<accession>A0A2M7U369</accession>
<reference evidence="2" key="1">
    <citation type="submission" date="2017-09" db="EMBL/GenBank/DDBJ databases">
        <title>Depth-based differentiation of microbial function through sediment-hosted aquifers and enrichment of novel symbionts in the deep terrestrial subsurface.</title>
        <authorList>
            <person name="Probst A.J."/>
            <person name="Ladd B."/>
            <person name="Jarett J.K."/>
            <person name="Geller-Mcgrath D.E."/>
            <person name="Sieber C.M.K."/>
            <person name="Emerson J.B."/>
            <person name="Anantharaman K."/>
            <person name="Thomas B.C."/>
            <person name="Malmstrom R."/>
            <person name="Stieglmeier M."/>
            <person name="Klingl A."/>
            <person name="Woyke T."/>
            <person name="Ryan C.M."/>
            <person name="Banfield J.F."/>
        </authorList>
    </citation>
    <scope>NUCLEOTIDE SEQUENCE [LARGE SCALE GENOMIC DNA]</scope>
</reference>
<name>A0A2M7U369_9BACT</name>
<sequence>MSRPYLIIPKLVPQPTWGGNYIANLKGWNNYEDLATKKIGQSYELSSASLLSIDILDSSDPSFFNFVNNYQTNGTIPVRKLVPNINLLIKINQALGNSFQLHIKPGVNDPFWKAKPESWYFLEPGHISLGVKNEVNIGDYKKACLEIDTKMKELSMGVQSSKISLNKARKKASEFIRKINPWQYVNLYETKKYELIDLSEGAVHHSWEDKKIEGFTGNIVFEVQLEAMDDVATIRSFDQGKIQDDGSIRVIQIEDYFKHIDTNPIHNSYESLKKSKIGQQLFRTPFYSVDILEISNKVSVETGEEFDHLYVRDGAVNVKAGGVSVRATAGHSLFIPREVSNYVIENAGLPSVVLKTFID</sequence>
<evidence type="ECO:0000313" key="2">
    <source>
        <dbReference type="Proteomes" id="UP000230027"/>
    </source>
</evidence>
<proteinExistence type="predicted"/>
<evidence type="ECO:0000313" key="1">
    <source>
        <dbReference type="EMBL" id="PIZ64673.1"/>
    </source>
</evidence>
<dbReference type="InterPro" id="IPR014710">
    <property type="entry name" value="RmlC-like_jellyroll"/>
</dbReference>
<dbReference type="AlphaFoldDB" id="A0A2M7U369"/>
<dbReference type="InterPro" id="IPR011051">
    <property type="entry name" value="RmlC_Cupin_sf"/>
</dbReference>
<comment type="caution">
    <text evidence="1">The sequence shown here is derived from an EMBL/GenBank/DDBJ whole genome shotgun (WGS) entry which is preliminary data.</text>
</comment>
<dbReference type="Gene3D" id="2.60.120.10">
    <property type="entry name" value="Jelly Rolls"/>
    <property type="match status" value="2"/>
</dbReference>